<protein>
    <submittedName>
        <fullName evidence="1">Uncharacterized protein</fullName>
    </submittedName>
</protein>
<keyword evidence="2" id="KW-1185">Reference proteome</keyword>
<name>A0AAQ4DLQ2_AMBAM</name>
<dbReference type="Proteomes" id="UP001321473">
    <property type="component" value="Unassembled WGS sequence"/>
</dbReference>
<proteinExistence type="predicted"/>
<organism evidence="1 2">
    <name type="scientific">Amblyomma americanum</name>
    <name type="common">Lone star tick</name>
    <dbReference type="NCBI Taxonomy" id="6943"/>
    <lineage>
        <taxon>Eukaryota</taxon>
        <taxon>Metazoa</taxon>
        <taxon>Ecdysozoa</taxon>
        <taxon>Arthropoda</taxon>
        <taxon>Chelicerata</taxon>
        <taxon>Arachnida</taxon>
        <taxon>Acari</taxon>
        <taxon>Parasitiformes</taxon>
        <taxon>Ixodida</taxon>
        <taxon>Ixodoidea</taxon>
        <taxon>Ixodidae</taxon>
        <taxon>Amblyomminae</taxon>
        <taxon>Amblyomma</taxon>
    </lineage>
</organism>
<evidence type="ECO:0000313" key="2">
    <source>
        <dbReference type="Proteomes" id="UP001321473"/>
    </source>
</evidence>
<comment type="caution">
    <text evidence="1">The sequence shown here is derived from an EMBL/GenBank/DDBJ whole genome shotgun (WGS) entry which is preliminary data.</text>
</comment>
<accession>A0AAQ4DLQ2</accession>
<dbReference type="AlphaFoldDB" id="A0AAQ4DLQ2"/>
<evidence type="ECO:0000313" key="1">
    <source>
        <dbReference type="EMBL" id="KAK8763392.1"/>
    </source>
</evidence>
<reference evidence="1 2" key="1">
    <citation type="journal article" date="2023" name="Arcadia Sci">
        <title>De novo assembly of a long-read Amblyomma americanum tick genome.</title>
        <authorList>
            <person name="Chou S."/>
            <person name="Poskanzer K.E."/>
            <person name="Rollins M."/>
            <person name="Thuy-Boun P.S."/>
        </authorList>
    </citation>
    <scope>NUCLEOTIDE SEQUENCE [LARGE SCALE GENOMIC DNA]</scope>
    <source>
        <strain evidence="1">F_SG_1</strain>
        <tissue evidence="1">Salivary glands</tissue>
    </source>
</reference>
<dbReference type="EMBL" id="JARKHS020029345">
    <property type="protein sequence ID" value="KAK8763392.1"/>
    <property type="molecule type" value="Genomic_DNA"/>
</dbReference>
<gene>
    <name evidence="1" type="ORF">V5799_034000</name>
</gene>
<sequence length="135" mass="15516">MMSRKSGSFKWMKNLLLSRQCDQHADFVRLLVDQPLFNAELISVILGCHRRCRQTLLPRLNIWTMQAAFWLLMIHFMPQKTAQKRPALRAGSQFLPVTKIAAHGCNEYPQPSAGNKTHQRKIGLTREFIGLPAFV</sequence>